<dbReference type="EMBL" id="CP040098">
    <property type="protein sequence ID" value="QCQ22706.1"/>
    <property type="molecule type" value="Genomic_DNA"/>
</dbReference>
<reference evidence="11 12" key="1">
    <citation type="submission" date="2019-05" db="EMBL/GenBank/DDBJ databases">
        <title>The Complete Genome Sequence of the n-alkane-degrading Desulfoglaeba alkanexedens ALDC reveals multiple alkylsuccinate synthase gene clusters.</title>
        <authorList>
            <person name="Callaghan A.V."/>
            <person name="Davidova I.A."/>
            <person name="Duncan K.E."/>
            <person name="Morris B."/>
            <person name="McInerney M.J."/>
        </authorList>
    </citation>
    <scope>NUCLEOTIDE SEQUENCE [LARGE SCALE GENOMIC DNA]</scope>
    <source>
        <strain evidence="11 12">ALDC</strain>
    </source>
</reference>
<dbReference type="Pfam" id="PF04347">
    <property type="entry name" value="FliO"/>
    <property type="match status" value="1"/>
</dbReference>
<evidence type="ECO:0000256" key="5">
    <source>
        <dbReference type="ARBA" id="ARBA00022989"/>
    </source>
</evidence>
<comment type="subcellular location">
    <subcellularLocation>
        <location evidence="1">Bacterial flagellum basal body</location>
    </subcellularLocation>
    <subcellularLocation>
        <location evidence="2">Cell membrane</location>
    </subcellularLocation>
</comment>
<dbReference type="InterPro" id="IPR052205">
    <property type="entry name" value="FliO/MopB"/>
</dbReference>
<proteinExistence type="inferred from homology"/>
<evidence type="ECO:0000256" key="4">
    <source>
        <dbReference type="ARBA" id="ARBA00022692"/>
    </source>
</evidence>
<accession>A0A4P8L410</accession>
<dbReference type="OrthoDB" id="5524131at2"/>
<dbReference type="RefSeq" id="WP_137424990.1">
    <property type="nucleotide sequence ID" value="NZ_CP040098.1"/>
</dbReference>
<evidence type="ECO:0000256" key="8">
    <source>
        <dbReference type="ARBA" id="ARBA00037937"/>
    </source>
</evidence>
<evidence type="ECO:0000256" key="3">
    <source>
        <dbReference type="ARBA" id="ARBA00022475"/>
    </source>
</evidence>
<comment type="similarity">
    <text evidence="8">Belongs to the FliO/MopB family.</text>
</comment>
<evidence type="ECO:0008006" key="13">
    <source>
        <dbReference type="Google" id="ProtNLM"/>
    </source>
</evidence>
<evidence type="ECO:0000256" key="2">
    <source>
        <dbReference type="ARBA" id="ARBA00004236"/>
    </source>
</evidence>
<evidence type="ECO:0000256" key="7">
    <source>
        <dbReference type="ARBA" id="ARBA00023143"/>
    </source>
</evidence>
<dbReference type="PANTHER" id="PTHR38766">
    <property type="entry name" value="FLAGELLAR PROTEIN FLIO"/>
    <property type="match status" value="1"/>
</dbReference>
<dbReference type="InterPro" id="IPR022781">
    <property type="entry name" value="Flagellar_biosynth_FliO"/>
</dbReference>
<dbReference type="Proteomes" id="UP000298602">
    <property type="component" value="Chromosome"/>
</dbReference>
<dbReference type="KEGG" id="dax:FDQ92_11300"/>
<reference evidence="11 12" key="2">
    <citation type="submission" date="2019-05" db="EMBL/GenBank/DDBJ databases">
        <authorList>
            <person name="Suflita J.M."/>
            <person name="Marks C.R."/>
        </authorList>
    </citation>
    <scope>NUCLEOTIDE SEQUENCE [LARGE SCALE GENOMIC DNA]</scope>
    <source>
        <strain evidence="11 12">ALDC</strain>
    </source>
</reference>
<protein>
    <recommendedName>
        <fullName evidence="13">Flagellar protein</fullName>
    </recommendedName>
</protein>
<keyword evidence="4 10" id="KW-0812">Transmembrane</keyword>
<keyword evidence="3" id="KW-1003">Cell membrane</keyword>
<sequence length="105" mass="11256">METGIQIAKMLMGLGVVLGVLFGAQYALKRWGIRLRPAAADAWVQVRARHALGPRHSLVVVTAGEKHYLLGLSPEGIRLLTPIDPPRDPSPSAATVLDPSAEKRG</sequence>
<dbReference type="GO" id="GO:0044781">
    <property type="term" value="P:bacterial-type flagellum organization"/>
    <property type="evidence" value="ECO:0007669"/>
    <property type="project" value="InterPro"/>
</dbReference>
<evidence type="ECO:0000313" key="11">
    <source>
        <dbReference type="EMBL" id="QCQ22706.1"/>
    </source>
</evidence>
<keyword evidence="12" id="KW-1185">Reference proteome</keyword>
<dbReference type="GO" id="GO:0005886">
    <property type="term" value="C:plasma membrane"/>
    <property type="evidence" value="ECO:0007669"/>
    <property type="project" value="UniProtKB-SubCell"/>
</dbReference>
<evidence type="ECO:0000256" key="6">
    <source>
        <dbReference type="ARBA" id="ARBA00023136"/>
    </source>
</evidence>
<dbReference type="PANTHER" id="PTHR38766:SF1">
    <property type="entry name" value="FLAGELLAR PROTEIN FLIO"/>
    <property type="match status" value="1"/>
</dbReference>
<organism evidence="11 12">
    <name type="scientific">Desulfoglaeba alkanexedens ALDC</name>
    <dbReference type="NCBI Taxonomy" id="980445"/>
    <lineage>
        <taxon>Bacteria</taxon>
        <taxon>Pseudomonadati</taxon>
        <taxon>Thermodesulfobacteriota</taxon>
        <taxon>Syntrophobacteria</taxon>
        <taxon>Syntrophobacterales</taxon>
        <taxon>Syntrophobacteraceae</taxon>
        <taxon>Desulfoglaeba</taxon>
    </lineage>
</organism>
<evidence type="ECO:0000313" key="12">
    <source>
        <dbReference type="Proteomes" id="UP000298602"/>
    </source>
</evidence>
<evidence type="ECO:0000256" key="1">
    <source>
        <dbReference type="ARBA" id="ARBA00004117"/>
    </source>
</evidence>
<evidence type="ECO:0000256" key="9">
    <source>
        <dbReference type="SAM" id="MobiDB-lite"/>
    </source>
</evidence>
<keyword evidence="7" id="KW-0975">Bacterial flagellum</keyword>
<name>A0A4P8L410_9BACT</name>
<evidence type="ECO:0000256" key="10">
    <source>
        <dbReference type="SAM" id="Phobius"/>
    </source>
</evidence>
<gene>
    <name evidence="11" type="ORF">FDQ92_11300</name>
</gene>
<feature type="transmembrane region" description="Helical" evidence="10">
    <location>
        <begin position="6"/>
        <end position="28"/>
    </location>
</feature>
<feature type="region of interest" description="Disordered" evidence="9">
    <location>
        <begin position="81"/>
        <end position="105"/>
    </location>
</feature>
<keyword evidence="5 10" id="KW-1133">Transmembrane helix</keyword>
<dbReference type="GO" id="GO:0009425">
    <property type="term" value="C:bacterial-type flagellum basal body"/>
    <property type="evidence" value="ECO:0007669"/>
    <property type="project" value="UniProtKB-SubCell"/>
</dbReference>
<dbReference type="AlphaFoldDB" id="A0A4P8L410"/>
<keyword evidence="6 10" id="KW-0472">Membrane</keyword>